<reference evidence="2" key="1">
    <citation type="submission" date="2013-07" db="EMBL/GenBank/DDBJ databases">
        <authorList>
            <consortium name="The Broad Institute Genome Sequencing Platform"/>
            <person name="Cuomo C."/>
            <person name="Litvintseva A."/>
            <person name="Chen Y."/>
            <person name="Heitman J."/>
            <person name="Sun S."/>
            <person name="Springer D."/>
            <person name="Dromer F."/>
            <person name="Young S.K."/>
            <person name="Zeng Q."/>
            <person name="Gargeya S."/>
            <person name="Fitzgerald M."/>
            <person name="Abouelleil A."/>
            <person name="Alvarado L."/>
            <person name="Berlin A.M."/>
            <person name="Chapman S.B."/>
            <person name="Dewar J."/>
            <person name="Goldberg J."/>
            <person name="Griggs A."/>
            <person name="Gujja S."/>
            <person name="Hansen M."/>
            <person name="Howarth C."/>
            <person name="Imamovic A."/>
            <person name="Larimer J."/>
            <person name="McCowan C."/>
            <person name="Murphy C."/>
            <person name="Pearson M."/>
            <person name="Priest M."/>
            <person name="Roberts A."/>
            <person name="Saif S."/>
            <person name="Shea T."/>
            <person name="Sykes S."/>
            <person name="Wortman J."/>
            <person name="Nusbaum C."/>
            <person name="Birren B."/>
        </authorList>
    </citation>
    <scope>NUCLEOTIDE SEQUENCE</scope>
    <source>
        <strain evidence="2">CBS 10118</strain>
    </source>
</reference>
<name>A0AAJ8K7Z3_9TREE</name>
<dbReference type="InterPro" id="IPR036291">
    <property type="entry name" value="NAD(P)-bd_dom_sf"/>
</dbReference>
<dbReference type="Gene3D" id="3.30.360.10">
    <property type="entry name" value="Dihydrodipicolinate Reductase, domain 2"/>
    <property type="match status" value="1"/>
</dbReference>
<dbReference type="KEGG" id="kbi:30207760"/>
<dbReference type="GO" id="GO:0016491">
    <property type="term" value="F:oxidoreductase activity"/>
    <property type="evidence" value="ECO:0007669"/>
    <property type="project" value="TreeGrafter"/>
</dbReference>
<reference evidence="2" key="2">
    <citation type="submission" date="2024-02" db="EMBL/GenBank/DDBJ databases">
        <title>Comparative genomics of Cryptococcus and Kwoniella reveals pathogenesis evolution and contrasting modes of karyotype evolution via chromosome fusion or intercentromeric recombination.</title>
        <authorList>
            <person name="Coelho M.A."/>
            <person name="David-Palma M."/>
            <person name="Shea T."/>
            <person name="Bowers K."/>
            <person name="McGinley-Smith S."/>
            <person name="Mohammad A.W."/>
            <person name="Gnirke A."/>
            <person name="Yurkov A.M."/>
            <person name="Nowrousian M."/>
            <person name="Sun S."/>
            <person name="Cuomo C.A."/>
            <person name="Heitman J."/>
        </authorList>
    </citation>
    <scope>NUCLEOTIDE SEQUENCE</scope>
    <source>
        <strain evidence="2">CBS 10118</strain>
    </source>
</reference>
<dbReference type="GO" id="GO:0000166">
    <property type="term" value="F:nucleotide binding"/>
    <property type="evidence" value="ECO:0007669"/>
    <property type="project" value="InterPro"/>
</dbReference>
<dbReference type="GeneID" id="30207760"/>
<dbReference type="PANTHER" id="PTHR42840">
    <property type="entry name" value="NAD(P)-BINDING ROSSMANN-FOLD SUPERFAMILY PROTEIN-RELATED"/>
    <property type="match status" value="1"/>
</dbReference>
<evidence type="ECO:0000313" key="3">
    <source>
        <dbReference type="Proteomes" id="UP000092730"/>
    </source>
</evidence>
<protein>
    <recommendedName>
        <fullName evidence="1">Gfo/Idh/MocA-like oxidoreductase N-terminal domain-containing protein</fullName>
    </recommendedName>
</protein>
<proteinExistence type="predicted"/>
<evidence type="ECO:0000313" key="2">
    <source>
        <dbReference type="EMBL" id="WVW82640.1"/>
    </source>
</evidence>
<dbReference type="GO" id="GO:0006740">
    <property type="term" value="P:NADPH regeneration"/>
    <property type="evidence" value="ECO:0007669"/>
    <property type="project" value="TreeGrafter"/>
</dbReference>
<dbReference type="SUPFAM" id="SSF51735">
    <property type="entry name" value="NAD(P)-binding Rossmann-fold domains"/>
    <property type="match status" value="1"/>
</dbReference>
<sequence length="369" mass="41399">MTNTTEIVLNVAVSEIAMTTHLPTLLLCSHLYKTVALVDISKDTLAHCAAKFHVPATYTDVGEMLAQSPEVDVVFIMNANLHPDEPAQVPHALQCLKAGKHVLIEKPMSLTKEGADQIEAARKASGKIVFVGYMRRYAHAFLRVKEMIGNLPKGSINYVRVRDIIGWNSQWVDQCAHFPVKFSDFPAQANEERLELNRQQFEQAIGDKASSPLDKKTYFVLNVLASHDVSAMRELLGMPTGVVAATRNATGSFTHVIFQYPEFKVYLEFGVDHVMEFDAQIEIYAADRHITLQYDSPYIKGLPITAKVVGKRDNGDHYEELIRPSYEDAYTLEYKALHDAIVKGEKVKTDALDAKQDLEIFDMIMKVLV</sequence>
<dbReference type="InterPro" id="IPR000683">
    <property type="entry name" value="Gfo/Idh/MocA-like_OxRdtase_N"/>
</dbReference>
<dbReference type="Gene3D" id="3.40.50.720">
    <property type="entry name" value="NAD(P)-binding Rossmann-like Domain"/>
    <property type="match status" value="1"/>
</dbReference>
<dbReference type="RefSeq" id="XP_065725992.1">
    <property type="nucleotide sequence ID" value="XM_065869920.1"/>
</dbReference>
<dbReference type="Pfam" id="PF01408">
    <property type="entry name" value="GFO_IDH_MocA"/>
    <property type="match status" value="1"/>
</dbReference>
<feature type="domain" description="Gfo/Idh/MocA-like oxidoreductase N-terminal" evidence="1">
    <location>
        <begin position="20"/>
        <end position="133"/>
    </location>
</feature>
<dbReference type="EMBL" id="CP144542">
    <property type="protein sequence ID" value="WVW82640.1"/>
    <property type="molecule type" value="Genomic_DNA"/>
</dbReference>
<dbReference type="Proteomes" id="UP000092730">
    <property type="component" value="Chromosome 2"/>
</dbReference>
<organism evidence="2 3">
    <name type="scientific">Kwoniella bestiolae CBS 10118</name>
    <dbReference type="NCBI Taxonomy" id="1296100"/>
    <lineage>
        <taxon>Eukaryota</taxon>
        <taxon>Fungi</taxon>
        <taxon>Dikarya</taxon>
        <taxon>Basidiomycota</taxon>
        <taxon>Agaricomycotina</taxon>
        <taxon>Tremellomycetes</taxon>
        <taxon>Tremellales</taxon>
        <taxon>Cryptococcaceae</taxon>
        <taxon>Kwoniella</taxon>
    </lineage>
</organism>
<accession>A0AAJ8K7Z3</accession>
<evidence type="ECO:0000259" key="1">
    <source>
        <dbReference type="Pfam" id="PF01408"/>
    </source>
</evidence>
<dbReference type="PANTHER" id="PTHR42840:SF7">
    <property type="entry name" value="BINDING ROSSMANN FOLD OXIDOREDUCTASE, PUTATIVE (AFU_ORTHOLOGUE AFUA_4G10190)-RELATED"/>
    <property type="match status" value="1"/>
</dbReference>
<dbReference type="GO" id="GO:0005737">
    <property type="term" value="C:cytoplasm"/>
    <property type="evidence" value="ECO:0007669"/>
    <property type="project" value="TreeGrafter"/>
</dbReference>
<keyword evidence="3" id="KW-1185">Reference proteome</keyword>
<gene>
    <name evidence="2" type="ORF">I302_104651</name>
</gene>
<dbReference type="AlphaFoldDB" id="A0AAJ8K7Z3"/>